<dbReference type="InterPro" id="IPR014001">
    <property type="entry name" value="Helicase_ATP-bd"/>
</dbReference>
<reference evidence="4 5" key="1">
    <citation type="submission" date="2023-01" db="EMBL/GenBank/DDBJ databases">
        <title>Minimal conservation of predation-associated metabolite biosynthetic gene clusters underscores biosynthetic potential of Myxococcota including descriptions for ten novel species: Archangium lansinium sp. nov., Myxococcus landrumus sp. nov., Nannocystis bai.</title>
        <authorList>
            <person name="Ahearne A."/>
            <person name="Stevens C."/>
            <person name="Dowd S."/>
        </authorList>
    </citation>
    <scope>NUCLEOTIDE SEQUENCE [LARGE SCALE GENOMIC DNA]</scope>
    <source>
        <strain evidence="4 5">WIWO2</strain>
    </source>
</reference>
<dbReference type="Gene3D" id="3.40.50.300">
    <property type="entry name" value="P-loop containing nucleotide triphosphate hydrolases"/>
    <property type="match status" value="2"/>
</dbReference>
<keyword evidence="4" id="KW-0347">Helicase</keyword>
<evidence type="ECO:0000259" key="3">
    <source>
        <dbReference type="PROSITE" id="PS51192"/>
    </source>
</evidence>
<dbReference type="RefSeq" id="WP_272100722.1">
    <property type="nucleotide sequence ID" value="NZ_JAQNDK010000004.1"/>
</dbReference>
<dbReference type="InterPro" id="IPR001650">
    <property type="entry name" value="Helicase_C-like"/>
</dbReference>
<sequence>MNDPFLTFNELRSAYLRYLDSPFRLRYPALMEERRDLLDQDRQLYRNPLFEPIVPYESSGMTVRAACRHLGAPQEVAEYVESGGLFPAGRELFQHQLDAWKASRAGEAVVVTTGTGSGKTECYLLPVFAALVEESATWGAPAAPSARALWWNFRKQQRIPQRAHDTGRAKALRALFLYPLNALIEDQLGRIRRACDSPDGRTWLSMKRSGNRYWFGRYTGSTPVSGPQTNPSKRQELKRRLKEMESEWGRAQLSAARSANDDVLSYFQDPQGSEMWSRWDMQEDPPDILITNYSMLNIMLMRSIEGTIFDQTRTWLASDRTRNHFHLIVDELHTYRGTPGTEVGYLLRALLHRLGLTPDSPQLRIIATSASMEANDPDSLEYLEQFFGRDRKSFRIIDGNRATFPIGGTAPGPSSFCLFARRLEAGDLNQAVAGLALDAGVNSAGTTAEQKLGDVLAQTGILERVRQEGASAPFTLSRLAAALFGAVPDAPEAARAVVRALVAARQPRGGANVAPLPLRVHYFFHNAGRLWVCVNPACTGRKRTTLRGAPTPPVGRFYVEPRPRCDSCNARVLELLYCQPCGEVFIGGYRDEDDNTNNAWFLSPDFPDLNHVPDRSASLDRTHGEYLVFWPAGTTPLVRSTHAGPSWRWQQDGQAGYQWCPASLDIIEGRLSINPGRRSAGSNDVAGYAFTAPVDDAEAFPAKCPHCAADWGRRLGVKSPIRDLGSGFQRIMQILGDAVVREMPPGPARKLVLFSDSRLDAAKLSTGIKLAHYRDTLRQIAFTLLGEAGAASLRQHQQQLTVHAQAVELHNLLRKREDEGLSEPENQRRKELMTALPGDVVGDLSRHAATGGPQPGMLRAPVPPGPLMFMTFRQVLDLVRQRLLALGMNPGGPLPSVSRYQPQRQGPKVVWTELIDWSASPPAYKAGLQPLEQNLQARIENSFRASVISSVFFASAARDFESLGLGYLWTGNAPPATPTEQAAASVVRMLAQKWRWTGGDAQGRGQPPEYVSTFLEQVAPPLGMTANDLQRDVVRVLGACLGQWLVDPDSFTVVSPRPDASGNIDVYVCTRCGCSHLHASAGYCTACRGQLPPNPASHSTRGLPSDYYEYLARCADAPFRLNCEELTGQTNRIDRRLRQRRFQEVFMADEVEIATGVDLLSVTTTMEAGVDIGALQAIALANMPPVRFNYQQRVGRAGRRGLGMSAALTLCRGRSHDDYYFERPWLITAEPPPPPYVDVTRPEIAKRVVNKEVLRRAFEPLQLPYSGDNVHGEFGSVSDWSGYRGAVAAWVSVNAQIIQDVCRAVVRRTALDTATDIAAMVQHVTNDLLRAIDAVAQNSMGHHALSERLASHGVLPMFGFPTRVRYLFHGGPPSADGGWPPERGIVDRQLDIAISQFAPGAQTVKDDELLTSVGVVDYFPAGGSVQTSPDPLGNPVQVGICRRCQALVETPAPIGGCPFCAAPRTRNDYRTVDLSEPPGFMTWWAAEAEYNGAFEFTPRALRARMGRAPGSPTHRLNFEVDRGPARIHRVNDNGGDDFVFQKVVVGDIWVVDQAFQRALQDLPTDRQRAVRGPQYDTTAAPLTRALASIANTDVLVAGIKRAPVGVTLNPANPEARAAWYSFGFLARRAAAVVLDVAESELDVGIQPLMDMRTPFAPPSARIFVSDSLENGAGYSTHLGTPAEFEKLLHFMLGNGGPQSRTFYDPIVSSPHEDECSNSCHRCLREYGNMPYHPLLDWRLALDMVRLALDPAAPIDLAQPYWATLVQRTAALYFQGLAYTQVTLAGLPAGHDPGRGEVLILIHPLWDQDPSNFCAEVSSAVAQAEARGWTWKLRTVFRAVRFPYE</sequence>
<dbReference type="EMBL" id="JAQNDK010000004">
    <property type="protein sequence ID" value="MDC0682625.1"/>
    <property type="molecule type" value="Genomic_DNA"/>
</dbReference>
<feature type="domain" description="Helicase ATP-binding" evidence="3">
    <location>
        <begin position="100"/>
        <end position="390"/>
    </location>
</feature>
<keyword evidence="2" id="KW-0067">ATP-binding</keyword>
<dbReference type="Pfam" id="PF00271">
    <property type="entry name" value="Helicase_C"/>
    <property type="match status" value="1"/>
</dbReference>
<evidence type="ECO:0000313" key="4">
    <source>
        <dbReference type="EMBL" id="MDC0682625.1"/>
    </source>
</evidence>
<dbReference type="PANTHER" id="PTHR47957:SF3">
    <property type="entry name" value="ATP-DEPENDENT HELICASE HRQ1"/>
    <property type="match status" value="1"/>
</dbReference>
<evidence type="ECO:0000256" key="1">
    <source>
        <dbReference type="ARBA" id="ARBA00022741"/>
    </source>
</evidence>
<name>A0ABT5C8B4_9BACT</name>
<dbReference type="Proteomes" id="UP001217485">
    <property type="component" value="Unassembled WGS sequence"/>
</dbReference>
<dbReference type="PANTHER" id="PTHR47957">
    <property type="entry name" value="ATP-DEPENDENT HELICASE HRQ1"/>
    <property type="match status" value="1"/>
</dbReference>
<dbReference type="InterPro" id="IPR027417">
    <property type="entry name" value="P-loop_NTPase"/>
</dbReference>
<keyword evidence="5" id="KW-1185">Reference proteome</keyword>
<keyword evidence="4" id="KW-0378">Hydrolase</keyword>
<evidence type="ECO:0000256" key="2">
    <source>
        <dbReference type="ARBA" id="ARBA00022840"/>
    </source>
</evidence>
<dbReference type="InterPro" id="IPR011545">
    <property type="entry name" value="DEAD/DEAH_box_helicase_dom"/>
</dbReference>
<protein>
    <submittedName>
        <fullName evidence="4">DEAD/DEAH box helicase</fullName>
    </submittedName>
</protein>
<comment type="caution">
    <text evidence="4">The sequence shown here is derived from an EMBL/GenBank/DDBJ whole genome shotgun (WGS) entry which is preliminary data.</text>
</comment>
<accession>A0ABT5C8B4</accession>
<dbReference type="SMART" id="SM00487">
    <property type="entry name" value="DEXDc"/>
    <property type="match status" value="1"/>
</dbReference>
<organism evidence="4 5">
    <name type="scientific">Sorangium atrum</name>
    <dbReference type="NCBI Taxonomy" id="2995308"/>
    <lineage>
        <taxon>Bacteria</taxon>
        <taxon>Pseudomonadati</taxon>
        <taxon>Myxococcota</taxon>
        <taxon>Polyangia</taxon>
        <taxon>Polyangiales</taxon>
        <taxon>Polyangiaceae</taxon>
        <taxon>Sorangium</taxon>
    </lineage>
</organism>
<keyword evidence="1" id="KW-0547">Nucleotide-binding</keyword>
<dbReference type="Pfam" id="PF00270">
    <property type="entry name" value="DEAD"/>
    <property type="match status" value="1"/>
</dbReference>
<dbReference type="GO" id="GO:0004386">
    <property type="term" value="F:helicase activity"/>
    <property type="evidence" value="ECO:0007669"/>
    <property type="project" value="UniProtKB-KW"/>
</dbReference>
<dbReference type="SUPFAM" id="SSF52540">
    <property type="entry name" value="P-loop containing nucleoside triphosphate hydrolases"/>
    <property type="match status" value="2"/>
</dbReference>
<gene>
    <name evidence="4" type="ORF">POL72_33170</name>
</gene>
<dbReference type="SMART" id="SM00490">
    <property type="entry name" value="HELICc"/>
    <property type="match status" value="1"/>
</dbReference>
<dbReference type="PROSITE" id="PS51192">
    <property type="entry name" value="HELICASE_ATP_BIND_1"/>
    <property type="match status" value="1"/>
</dbReference>
<proteinExistence type="predicted"/>
<evidence type="ECO:0000313" key="5">
    <source>
        <dbReference type="Proteomes" id="UP001217485"/>
    </source>
</evidence>